<gene>
    <name evidence="5" type="ORF">SAMN06265374_3389</name>
</gene>
<dbReference type="Pfam" id="PF13531">
    <property type="entry name" value="SBP_bac_11"/>
    <property type="match status" value="1"/>
</dbReference>
<dbReference type="Proteomes" id="UP001157914">
    <property type="component" value="Unassembled WGS sequence"/>
</dbReference>
<sequence>MLRVVCLVFALVFAAAPAAAEKPLTVFAAASLKEALEEIGAAFSDASGHEVVYSFSGTGALARQVEAGAPADVFVAADNAWMTYVAERGAVVKETVKPIAGNTLVIVGPEGSSPLELTPQSVLDRLEGSRMAIADPDTVPAGRYGQSSLISLGLLQVVGDRLAPMENVRIALGAVARGDTLLGLVYATDARIEPNVSVVAELPKDSHPPISYPAALSSSASHPAAADYLAFLSGPKAQEILRSFGFVFDN</sequence>
<dbReference type="PIRSF" id="PIRSF004846">
    <property type="entry name" value="ModA"/>
    <property type="match status" value="1"/>
</dbReference>
<keyword evidence="2" id="KW-0479">Metal-binding</keyword>
<evidence type="ECO:0000313" key="6">
    <source>
        <dbReference type="Proteomes" id="UP001157914"/>
    </source>
</evidence>
<dbReference type="Gene3D" id="3.40.190.10">
    <property type="entry name" value="Periplasmic binding protein-like II"/>
    <property type="match status" value="2"/>
</dbReference>
<evidence type="ECO:0000256" key="4">
    <source>
        <dbReference type="SAM" id="SignalP"/>
    </source>
</evidence>
<dbReference type="PANTHER" id="PTHR30632:SF17">
    <property type="entry name" value="MOLYBDATE-BINDING PROTEIN MODA"/>
    <property type="match status" value="1"/>
</dbReference>
<feature type="chain" id="PRO_5045305778" evidence="4">
    <location>
        <begin position="21"/>
        <end position="250"/>
    </location>
</feature>
<protein>
    <submittedName>
        <fullName evidence="5">Molybdate transport system substrate-binding protein</fullName>
    </submittedName>
</protein>
<dbReference type="PANTHER" id="PTHR30632">
    <property type="entry name" value="MOLYBDATE-BINDING PERIPLASMIC PROTEIN"/>
    <property type="match status" value="1"/>
</dbReference>
<evidence type="ECO:0000256" key="1">
    <source>
        <dbReference type="ARBA" id="ARBA00009175"/>
    </source>
</evidence>
<comment type="caution">
    <text evidence="5">The sequence shown here is derived from an EMBL/GenBank/DDBJ whole genome shotgun (WGS) entry which is preliminary data.</text>
</comment>
<dbReference type="NCBIfam" id="TIGR01256">
    <property type="entry name" value="modA"/>
    <property type="match status" value="1"/>
</dbReference>
<dbReference type="RefSeq" id="WP_155189700.1">
    <property type="nucleotide sequence ID" value="NZ_BAAAEA010000004.1"/>
</dbReference>
<evidence type="ECO:0000313" key="5">
    <source>
        <dbReference type="EMBL" id="SMP31168.1"/>
    </source>
</evidence>
<comment type="similarity">
    <text evidence="1">Belongs to the bacterial solute-binding protein ModA family.</text>
</comment>
<evidence type="ECO:0000256" key="2">
    <source>
        <dbReference type="ARBA" id="ARBA00022723"/>
    </source>
</evidence>
<accession>A0ABY1PCG9</accession>
<keyword evidence="3 4" id="KW-0732">Signal</keyword>
<feature type="signal peptide" evidence="4">
    <location>
        <begin position="1"/>
        <end position="20"/>
    </location>
</feature>
<dbReference type="InterPro" id="IPR050682">
    <property type="entry name" value="ModA/WtpA"/>
</dbReference>
<reference evidence="5 6" key="1">
    <citation type="submission" date="2017-05" db="EMBL/GenBank/DDBJ databases">
        <authorList>
            <person name="Varghese N."/>
            <person name="Submissions S."/>
        </authorList>
    </citation>
    <scope>NUCLEOTIDE SEQUENCE [LARGE SCALE GENOMIC DNA]</scope>
    <source>
        <strain evidence="5 6">DSM 15949</strain>
    </source>
</reference>
<keyword evidence="6" id="KW-1185">Reference proteome</keyword>
<dbReference type="EMBL" id="FXTT01000004">
    <property type="protein sequence ID" value="SMP31168.1"/>
    <property type="molecule type" value="Genomic_DNA"/>
</dbReference>
<organism evidence="5 6">
    <name type="scientific">Roseibium denhamense</name>
    <dbReference type="NCBI Taxonomy" id="76305"/>
    <lineage>
        <taxon>Bacteria</taxon>
        <taxon>Pseudomonadati</taxon>
        <taxon>Pseudomonadota</taxon>
        <taxon>Alphaproteobacteria</taxon>
        <taxon>Hyphomicrobiales</taxon>
        <taxon>Stappiaceae</taxon>
        <taxon>Roseibium</taxon>
    </lineage>
</organism>
<name>A0ABY1PCG9_9HYPH</name>
<dbReference type="SUPFAM" id="SSF53850">
    <property type="entry name" value="Periplasmic binding protein-like II"/>
    <property type="match status" value="1"/>
</dbReference>
<evidence type="ECO:0000256" key="3">
    <source>
        <dbReference type="ARBA" id="ARBA00022729"/>
    </source>
</evidence>
<proteinExistence type="inferred from homology"/>
<dbReference type="InterPro" id="IPR005950">
    <property type="entry name" value="ModA"/>
</dbReference>